<evidence type="ECO:0000313" key="3">
    <source>
        <dbReference type="EMBL" id="KAK3937951.1"/>
    </source>
</evidence>
<dbReference type="InterPro" id="IPR000250">
    <property type="entry name" value="Peptidase_G1"/>
</dbReference>
<dbReference type="GO" id="GO:0070007">
    <property type="term" value="F:glutamic-type endopeptidase activity"/>
    <property type="evidence" value="ECO:0007669"/>
    <property type="project" value="InterPro"/>
</dbReference>
<dbReference type="PRINTS" id="PR00977">
    <property type="entry name" value="SCYTLDPTASE"/>
</dbReference>
<keyword evidence="4" id="KW-1185">Reference proteome</keyword>
<dbReference type="PANTHER" id="PTHR37536">
    <property type="entry name" value="PUTATIVE (AFU_ORTHOLOGUE AFUA_3G02970)-RELATED"/>
    <property type="match status" value="1"/>
</dbReference>
<feature type="active site" description="Proton acceptor" evidence="1">
    <location>
        <position position="214"/>
    </location>
</feature>
<dbReference type="Pfam" id="PF01828">
    <property type="entry name" value="Peptidase_A4"/>
    <property type="match status" value="1"/>
</dbReference>
<reference evidence="4" key="1">
    <citation type="journal article" date="2023" name="Mol. Phylogenet. Evol.">
        <title>Genome-scale phylogeny and comparative genomics of the fungal order Sordariales.</title>
        <authorList>
            <person name="Hensen N."/>
            <person name="Bonometti L."/>
            <person name="Westerberg I."/>
            <person name="Brannstrom I.O."/>
            <person name="Guillou S."/>
            <person name="Cros-Aarteil S."/>
            <person name="Calhoun S."/>
            <person name="Haridas S."/>
            <person name="Kuo A."/>
            <person name="Mondo S."/>
            <person name="Pangilinan J."/>
            <person name="Riley R."/>
            <person name="LaButti K."/>
            <person name="Andreopoulos B."/>
            <person name="Lipzen A."/>
            <person name="Chen C."/>
            <person name="Yan M."/>
            <person name="Daum C."/>
            <person name="Ng V."/>
            <person name="Clum A."/>
            <person name="Steindorff A."/>
            <person name="Ohm R.A."/>
            <person name="Martin F."/>
            <person name="Silar P."/>
            <person name="Natvig D.O."/>
            <person name="Lalanne C."/>
            <person name="Gautier V."/>
            <person name="Ament-Velasquez S.L."/>
            <person name="Kruys A."/>
            <person name="Hutchinson M.I."/>
            <person name="Powell A.J."/>
            <person name="Barry K."/>
            <person name="Miller A.N."/>
            <person name="Grigoriev I.V."/>
            <person name="Debuchy R."/>
            <person name="Gladieux P."/>
            <person name="Hiltunen Thoren M."/>
            <person name="Johannesson H."/>
        </authorList>
    </citation>
    <scope>NUCLEOTIDE SEQUENCE [LARGE SCALE GENOMIC DNA]</scope>
    <source>
        <strain evidence="4">CBS 340.73</strain>
    </source>
</reference>
<dbReference type="GO" id="GO:0006508">
    <property type="term" value="P:proteolysis"/>
    <property type="evidence" value="ECO:0007669"/>
    <property type="project" value="InterPro"/>
</dbReference>
<dbReference type="CDD" id="cd13426">
    <property type="entry name" value="Peptidase_G1"/>
    <property type="match status" value="1"/>
</dbReference>
<dbReference type="SUPFAM" id="SSF49899">
    <property type="entry name" value="Concanavalin A-like lectins/glucanases"/>
    <property type="match status" value="1"/>
</dbReference>
<proteinExistence type="predicted"/>
<dbReference type="InterPro" id="IPR038656">
    <property type="entry name" value="Peptidase_G1_sf"/>
</dbReference>
<accession>A0AAN6N2H0</accession>
<sequence>MMKFLTLSSGLLSLTAGVLADINYQIKGYNIHTGQEHPVSTHPITNISSSSFVASKSASVQARADISYSGNWCGASQNPPSGSSFTNVFGIWNVVSVSPRSGQADSDHPVLCQWVGIDGTGACDGLLQCGQFSQINDDGSQSNFAFWEYIPGPAMSIDNFPINAGDNVAGNVTVTSSTSGIMEVINYTTGLGVIVTVSGGGGTLCGQSAEWILEDPSSNGLLPFPNYNTATYFAASATMNNGASVGFDGSTDIYLVSNNSIVCQAAEDSNGNLVVTND</sequence>
<evidence type="ECO:0000313" key="4">
    <source>
        <dbReference type="Proteomes" id="UP001303473"/>
    </source>
</evidence>
<gene>
    <name evidence="3" type="ORF">QBC46DRAFT_410651</name>
</gene>
<dbReference type="Proteomes" id="UP001303473">
    <property type="component" value="Unassembled WGS sequence"/>
</dbReference>
<dbReference type="EMBL" id="MU853841">
    <property type="protein sequence ID" value="KAK3937951.1"/>
    <property type="molecule type" value="Genomic_DNA"/>
</dbReference>
<keyword evidence="2" id="KW-0732">Signal</keyword>
<dbReference type="AlphaFoldDB" id="A0AAN6N2H0"/>
<name>A0AAN6N2H0_9PEZI</name>
<dbReference type="Gene3D" id="2.60.120.700">
    <property type="entry name" value="Peptidase G1"/>
    <property type="match status" value="1"/>
</dbReference>
<evidence type="ECO:0000256" key="2">
    <source>
        <dbReference type="SAM" id="SignalP"/>
    </source>
</evidence>
<feature type="chain" id="PRO_5043031518" evidence="2">
    <location>
        <begin position="21"/>
        <end position="278"/>
    </location>
</feature>
<dbReference type="PANTHER" id="PTHR37536:SF1">
    <property type="entry name" value="ASPERGILLOPEPSIN, PUTAITVE (AFU_ORTHOLOGUE AFUA_7G01200)"/>
    <property type="match status" value="1"/>
</dbReference>
<protein>
    <submittedName>
        <fullName evidence="3">Concanavalin A-like lectin/glucanase domain-containing protein</fullName>
    </submittedName>
</protein>
<dbReference type="InterPro" id="IPR013320">
    <property type="entry name" value="ConA-like_dom_sf"/>
</dbReference>
<comment type="caution">
    <text evidence="3">The sequence shown here is derived from an EMBL/GenBank/DDBJ whole genome shotgun (WGS) entry which is preliminary data.</text>
</comment>
<evidence type="ECO:0000256" key="1">
    <source>
        <dbReference type="PIRSR" id="PIRSR600250-50"/>
    </source>
</evidence>
<organism evidence="3 4">
    <name type="scientific">Diplogelasinospora grovesii</name>
    <dbReference type="NCBI Taxonomy" id="303347"/>
    <lineage>
        <taxon>Eukaryota</taxon>
        <taxon>Fungi</taxon>
        <taxon>Dikarya</taxon>
        <taxon>Ascomycota</taxon>
        <taxon>Pezizomycotina</taxon>
        <taxon>Sordariomycetes</taxon>
        <taxon>Sordariomycetidae</taxon>
        <taxon>Sordariales</taxon>
        <taxon>Diplogelasinosporaceae</taxon>
        <taxon>Diplogelasinospora</taxon>
    </lineage>
</organism>
<feature type="signal peptide" evidence="2">
    <location>
        <begin position="1"/>
        <end position="20"/>
    </location>
</feature>